<feature type="non-terminal residue" evidence="3">
    <location>
        <position position="317"/>
    </location>
</feature>
<keyword evidence="1" id="KW-0472">Membrane</keyword>
<dbReference type="GO" id="GO:0004222">
    <property type="term" value="F:metalloendopeptidase activity"/>
    <property type="evidence" value="ECO:0007669"/>
    <property type="project" value="InterPro"/>
</dbReference>
<dbReference type="PROSITE" id="PS51885">
    <property type="entry name" value="NEPRILYSIN"/>
    <property type="match status" value="1"/>
</dbReference>
<dbReference type="InterPro" id="IPR008753">
    <property type="entry name" value="Peptidase_M13_N"/>
</dbReference>
<gene>
    <name evidence="3" type="ORF">METZ01_LOCUS202838</name>
</gene>
<dbReference type="Pfam" id="PF05649">
    <property type="entry name" value="Peptidase_M13_N"/>
    <property type="match status" value="1"/>
</dbReference>
<dbReference type="GO" id="GO:0016485">
    <property type="term" value="P:protein processing"/>
    <property type="evidence" value="ECO:0007669"/>
    <property type="project" value="TreeGrafter"/>
</dbReference>
<keyword evidence="1" id="KW-1133">Transmembrane helix</keyword>
<dbReference type="Gene3D" id="1.10.1380.10">
    <property type="entry name" value="Neutral endopeptidase , domain2"/>
    <property type="match status" value="1"/>
</dbReference>
<feature type="transmembrane region" description="Helical" evidence="1">
    <location>
        <begin position="29"/>
        <end position="50"/>
    </location>
</feature>
<organism evidence="3">
    <name type="scientific">marine metagenome</name>
    <dbReference type="NCBI Taxonomy" id="408172"/>
    <lineage>
        <taxon>unclassified sequences</taxon>
        <taxon>metagenomes</taxon>
        <taxon>ecological metagenomes</taxon>
    </lineage>
</organism>
<sequence length="317" mass="36973">MLQNSNNYNSLSDNIIETPFSIIKKYKKYFRASVIISSIVILALILALIFTSNKQIKQCSKCNNNYTDVAYLDDEIKKSILTKINDQIDPCNDFYEYSCSNLQLPKGTQHISIWEDMAKDIQTKQFEILSKHFEFISPYYDECLKTSNEDISNFLTKYLMEINSITDINLFLQKLGDLRQSQMENYILFSSNIMGDFHYEDQYMLYLLPQEVFLDSFTITKLLLELSFSEKIIENVILLNDNLEKISKSYNTIEEIINDTERMTVSSFKNITNIPITEFLNTFAINVNGNIKNIEKLNIIGLEYFTNMNKILINTDI</sequence>
<proteinExistence type="predicted"/>
<accession>A0A382EIU9</accession>
<dbReference type="PANTHER" id="PTHR11733">
    <property type="entry name" value="ZINC METALLOPROTEASE FAMILY M13 NEPRILYSIN-RELATED"/>
    <property type="match status" value="1"/>
</dbReference>
<dbReference type="InterPro" id="IPR000718">
    <property type="entry name" value="Peptidase_M13"/>
</dbReference>
<keyword evidence="1" id="KW-0812">Transmembrane</keyword>
<dbReference type="InterPro" id="IPR042089">
    <property type="entry name" value="Peptidase_M13_dom_2"/>
</dbReference>
<dbReference type="SUPFAM" id="SSF55486">
    <property type="entry name" value="Metalloproteases ('zincins'), catalytic domain"/>
    <property type="match status" value="1"/>
</dbReference>
<evidence type="ECO:0000256" key="1">
    <source>
        <dbReference type="SAM" id="Phobius"/>
    </source>
</evidence>
<dbReference type="AlphaFoldDB" id="A0A382EIU9"/>
<evidence type="ECO:0000259" key="2">
    <source>
        <dbReference type="Pfam" id="PF05649"/>
    </source>
</evidence>
<dbReference type="EMBL" id="UINC01044469">
    <property type="protein sequence ID" value="SVB49984.1"/>
    <property type="molecule type" value="Genomic_DNA"/>
</dbReference>
<evidence type="ECO:0000313" key="3">
    <source>
        <dbReference type="EMBL" id="SVB49984.1"/>
    </source>
</evidence>
<dbReference type="GO" id="GO:0005886">
    <property type="term" value="C:plasma membrane"/>
    <property type="evidence" value="ECO:0007669"/>
    <property type="project" value="TreeGrafter"/>
</dbReference>
<protein>
    <recommendedName>
        <fullName evidence="2">Peptidase M13 N-terminal domain-containing protein</fullName>
    </recommendedName>
</protein>
<dbReference type="PANTHER" id="PTHR11733:SF233">
    <property type="entry name" value="PEPTIDASE M13 C-TERMINAL DOMAIN-CONTAINING PROTEIN"/>
    <property type="match status" value="1"/>
</dbReference>
<reference evidence="3" key="1">
    <citation type="submission" date="2018-05" db="EMBL/GenBank/DDBJ databases">
        <authorList>
            <person name="Lanie J.A."/>
            <person name="Ng W.-L."/>
            <person name="Kazmierczak K.M."/>
            <person name="Andrzejewski T.M."/>
            <person name="Davidsen T.M."/>
            <person name="Wayne K.J."/>
            <person name="Tettelin H."/>
            <person name="Glass J.I."/>
            <person name="Rusch D."/>
            <person name="Podicherti R."/>
            <person name="Tsui H.-C.T."/>
            <person name="Winkler M.E."/>
        </authorList>
    </citation>
    <scope>NUCLEOTIDE SEQUENCE</scope>
</reference>
<name>A0A382EIU9_9ZZZZ</name>
<feature type="domain" description="Peptidase M13 N-terminal" evidence="2">
    <location>
        <begin position="90"/>
        <end position="315"/>
    </location>
</feature>